<keyword evidence="2" id="KW-0472">Membrane</keyword>
<name>A0A6J5AB08_9BURK</name>
<reference evidence="3 4" key="1">
    <citation type="submission" date="2020-04" db="EMBL/GenBank/DDBJ databases">
        <authorList>
            <person name="De Canck E."/>
        </authorList>
    </citation>
    <scope>NUCLEOTIDE SEQUENCE [LARGE SCALE GENOMIC DNA]</scope>
    <source>
        <strain evidence="3 4">LMG 24238</strain>
    </source>
</reference>
<organism evidence="3 4">
    <name type="scientific">Paraburkholderia sediminicola</name>
    <dbReference type="NCBI Taxonomy" id="458836"/>
    <lineage>
        <taxon>Bacteria</taxon>
        <taxon>Pseudomonadati</taxon>
        <taxon>Pseudomonadota</taxon>
        <taxon>Betaproteobacteria</taxon>
        <taxon>Burkholderiales</taxon>
        <taxon>Burkholderiaceae</taxon>
        <taxon>Paraburkholderia</taxon>
    </lineage>
</organism>
<keyword evidence="2" id="KW-0812">Transmembrane</keyword>
<dbReference type="Pfam" id="PF13663">
    <property type="entry name" value="DUF4148"/>
    <property type="match status" value="1"/>
</dbReference>
<feature type="region of interest" description="Disordered" evidence="1">
    <location>
        <begin position="98"/>
        <end position="118"/>
    </location>
</feature>
<feature type="compositionally biased region" description="Low complexity" evidence="1">
    <location>
        <begin position="102"/>
        <end position="114"/>
    </location>
</feature>
<evidence type="ECO:0008006" key="5">
    <source>
        <dbReference type="Google" id="ProtNLM"/>
    </source>
</evidence>
<dbReference type="AlphaFoldDB" id="A0A6J5AB08"/>
<sequence>MLRVGEIGGFGHSGVKLTKLNFERYFIMKTLIYAALIAGIFAAPVASFAQDATAPLTRADVRADLIRVEQAGYRPAAKDVHYPDDIQAAEARIQTQNVAAPGSTDVGGTSDGSSQAGAPMAAVNTHSIYFGH</sequence>
<evidence type="ECO:0000256" key="1">
    <source>
        <dbReference type="SAM" id="MobiDB-lite"/>
    </source>
</evidence>
<feature type="transmembrane region" description="Helical" evidence="2">
    <location>
        <begin position="26"/>
        <end position="49"/>
    </location>
</feature>
<keyword evidence="4" id="KW-1185">Reference proteome</keyword>
<protein>
    <recommendedName>
        <fullName evidence="5">DUF4148 domain-containing protein</fullName>
    </recommendedName>
</protein>
<accession>A0A6J5AB08</accession>
<dbReference type="EMBL" id="CADIKC010000001">
    <property type="protein sequence ID" value="CAB3660443.1"/>
    <property type="molecule type" value="Genomic_DNA"/>
</dbReference>
<proteinExistence type="predicted"/>
<dbReference type="Proteomes" id="UP000494255">
    <property type="component" value="Unassembled WGS sequence"/>
</dbReference>
<evidence type="ECO:0000256" key="2">
    <source>
        <dbReference type="SAM" id="Phobius"/>
    </source>
</evidence>
<evidence type="ECO:0000313" key="4">
    <source>
        <dbReference type="Proteomes" id="UP000494255"/>
    </source>
</evidence>
<gene>
    <name evidence="3" type="ORF">LMG24238_01640</name>
</gene>
<evidence type="ECO:0000313" key="3">
    <source>
        <dbReference type="EMBL" id="CAB3660443.1"/>
    </source>
</evidence>
<keyword evidence="2" id="KW-1133">Transmembrane helix</keyword>
<dbReference type="InterPro" id="IPR025421">
    <property type="entry name" value="DUF4148"/>
</dbReference>